<keyword evidence="1" id="KW-0732">Signal</keyword>
<feature type="chain" id="PRO_5010316782" description="Gel scht" evidence="1">
    <location>
        <begin position="27"/>
        <end position="154"/>
    </location>
</feature>
<name>A0A1S1U8Y1_9BURK</name>
<protein>
    <recommendedName>
        <fullName evidence="4">Gel scht</fullName>
    </recommendedName>
</protein>
<gene>
    <name evidence="2" type="ORF">AKG95_20745</name>
</gene>
<evidence type="ECO:0000313" key="3">
    <source>
        <dbReference type="Proteomes" id="UP000179840"/>
    </source>
</evidence>
<reference evidence="2 3" key="1">
    <citation type="submission" date="2015-06" db="EMBL/GenBank/DDBJ databases">
        <title>Draft genome sequencing of a biphenyl-degrading bacterium, Janthinobacterium lividum MEG1.</title>
        <authorList>
            <person name="Shimodaira J."/>
            <person name="Hatta T."/>
        </authorList>
    </citation>
    <scope>NUCLEOTIDE SEQUENCE [LARGE SCALE GENOMIC DNA]</scope>
    <source>
        <strain evidence="2 3">MEG1</strain>
    </source>
</reference>
<dbReference type="AlphaFoldDB" id="A0A1S1U8Y1"/>
<evidence type="ECO:0000256" key="1">
    <source>
        <dbReference type="SAM" id="SignalP"/>
    </source>
</evidence>
<evidence type="ECO:0000313" key="2">
    <source>
        <dbReference type="EMBL" id="OHV95563.1"/>
    </source>
</evidence>
<dbReference type="Proteomes" id="UP000179840">
    <property type="component" value="Unassembled WGS sequence"/>
</dbReference>
<dbReference type="EMBL" id="LFKP01000010">
    <property type="protein sequence ID" value="OHV95563.1"/>
    <property type="molecule type" value="Genomic_DNA"/>
</dbReference>
<proteinExistence type="predicted"/>
<evidence type="ECO:0008006" key="4">
    <source>
        <dbReference type="Google" id="ProtNLM"/>
    </source>
</evidence>
<accession>A0A1S1U8Y1</accession>
<sequence length="154" mass="16792">MNVMHTKRLLPLLAAIFALAGGTAQAQTAAAPQATDSVRVTSGTYYHVTAQEAFDIEQQYRLSNGQRLEVQQQHNHFFGRLIDERELQAKPSVEIYPTGPGQFVSKKGATFVFSNAGDRVVIDDAQFLPGLRIRADMRSASTAAGSASIRLVSR</sequence>
<comment type="caution">
    <text evidence="2">The sequence shown here is derived from an EMBL/GenBank/DDBJ whole genome shotgun (WGS) entry which is preliminary data.</text>
</comment>
<organism evidence="2 3">
    <name type="scientific">Janthinobacterium lividum</name>
    <dbReference type="NCBI Taxonomy" id="29581"/>
    <lineage>
        <taxon>Bacteria</taxon>
        <taxon>Pseudomonadati</taxon>
        <taxon>Pseudomonadota</taxon>
        <taxon>Betaproteobacteria</taxon>
        <taxon>Burkholderiales</taxon>
        <taxon>Oxalobacteraceae</taxon>
        <taxon>Janthinobacterium</taxon>
    </lineage>
</organism>
<feature type="signal peptide" evidence="1">
    <location>
        <begin position="1"/>
        <end position="26"/>
    </location>
</feature>